<feature type="compositionally biased region" description="Polar residues" evidence="1">
    <location>
        <begin position="127"/>
        <end position="138"/>
    </location>
</feature>
<evidence type="ECO:0000313" key="3">
    <source>
        <dbReference type="Proteomes" id="UP000271624"/>
    </source>
</evidence>
<sequence length="138" mass="16304">MSGCEAYQIVPLKRFETSLKKVIKSHYRKNERARSSFLELVDYYIEQLRENPGSNPFSEDESFPKGCYDSKFKFRKIKFKTPELDGAAGCGRLMYVLCEEKCTVYLVWVYTHEEFEKRPPEDDLRSEFTTIQENVEES</sequence>
<proteinExistence type="predicted"/>
<accession>A0A433UP31</accession>
<feature type="region of interest" description="Disordered" evidence="1">
    <location>
        <begin position="118"/>
        <end position="138"/>
    </location>
</feature>
<comment type="caution">
    <text evidence="2">The sequence shown here is derived from an EMBL/GenBank/DDBJ whole genome shotgun (WGS) entry which is preliminary data.</text>
</comment>
<reference evidence="2" key="2">
    <citation type="journal article" date="2019" name="Genome Biol. Evol.">
        <title>Day and night: Metabolic profiles and evolutionary relationships of six axenic non-marine cyanobacteria.</title>
        <authorList>
            <person name="Will S.E."/>
            <person name="Henke P."/>
            <person name="Boedeker C."/>
            <person name="Huang S."/>
            <person name="Brinkmann H."/>
            <person name="Rohde M."/>
            <person name="Jarek M."/>
            <person name="Friedl T."/>
            <person name="Seufert S."/>
            <person name="Schumacher M."/>
            <person name="Overmann J."/>
            <person name="Neumann-Schaal M."/>
            <person name="Petersen J."/>
        </authorList>
    </citation>
    <scope>NUCLEOTIDE SEQUENCE [LARGE SCALE GENOMIC DNA]</scope>
    <source>
        <strain evidence="2">PCC 7102</strain>
    </source>
</reference>
<reference evidence="2" key="1">
    <citation type="submission" date="2018-12" db="EMBL/GenBank/DDBJ databases">
        <authorList>
            <person name="Will S."/>
            <person name="Neumann-Schaal M."/>
            <person name="Henke P."/>
        </authorList>
    </citation>
    <scope>NUCLEOTIDE SEQUENCE</scope>
    <source>
        <strain evidence="2">PCC 7102</strain>
    </source>
</reference>
<dbReference type="AlphaFoldDB" id="A0A433UP31"/>
<dbReference type="RefSeq" id="WP_127086923.1">
    <property type="nucleotide sequence ID" value="NZ_RSCL01000040.1"/>
</dbReference>
<evidence type="ECO:0000256" key="1">
    <source>
        <dbReference type="SAM" id="MobiDB-lite"/>
    </source>
</evidence>
<keyword evidence="3" id="KW-1185">Reference proteome</keyword>
<gene>
    <name evidence="2" type="ORF">DSM106972_089540</name>
</gene>
<dbReference type="OrthoDB" id="466398at2"/>
<dbReference type="EMBL" id="RSCL01000040">
    <property type="protein sequence ID" value="RUS95598.1"/>
    <property type="molecule type" value="Genomic_DNA"/>
</dbReference>
<evidence type="ECO:0000313" key="2">
    <source>
        <dbReference type="EMBL" id="RUS95598.1"/>
    </source>
</evidence>
<organism evidence="2 3">
    <name type="scientific">Dulcicalothrix desertica PCC 7102</name>
    <dbReference type="NCBI Taxonomy" id="232991"/>
    <lineage>
        <taxon>Bacteria</taxon>
        <taxon>Bacillati</taxon>
        <taxon>Cyanobacteriota</taxon>
        <taxon>Cyanophyceae</taxon>
        <taxon>Nostocales</taxon>
        <taxon>Calotrichaceae</taxon>
        <taxon>Dulcicalothrix</taxon>
    </lineage>
</organism>
<protein>
    <submittedName>
        <fullName evidence="2">Uncharacterized protein</fullName>
    </submittedName>
</protein>
<name>A0A433UP31_9CYAN</name>
<dbReference type="Proteomes" id="UP000271624">
    <property type="component" value="Unassembled WGS sequence"/>
</dbReference>